<feature type="transmembrane region" description="Helical" evidence="11">
    <location>
        <begin position="331"/>
        <end position="355"/>
    </location>
</feature>
<protein>
    <submittedName>
        <fullName evidence="13">Glycosyltransferase</fullName>
    </submittedName>
</protein>
<dbReference type="SUPFAM" id="SSF51445">
    <property type="entry name" value="(Trans)glycosidases"/>
    <property type="match status" value="2"/>
</dbReference>
<dbReference type="InterPro" id="IPR017853">
    <property type="entry name" value="GH"/>
</dbReference>
<keyword evidence="3 13" id="KW-0808">Transferase</keyword>
<reference evidence="13 14" key="1">
    <citation type="submission" date="2019-07" db="EMBL/GenBank/DDBJ databases">
        <title>Gramella aestuarii sp. nov., isolated from a tidal flat, and emended description of Gramella echinicola.</title>
        <authorList>
            <person name="Liu L."/>
        </authorList>
    </citation>
    <scope>NUCLEOTIDE SEQUENCE [LARGE SCALE GENOMIC DNA]</scope>
    <source>
        <strain evidence="13 14">BS12</strain>
    </source>
</reference>
<dbReference type="Gene3D" id="3.90.550.10">
    <property type="entry name" value="Spore Coat Polysaccharide Biosynthesis Protein SpsA, Chain A"/>
    <property type="match status" value="1"/>
</dbReference>
<dbReference type="GO" id="GO:0004553">
    <property type="term" value="F:hydrolase activity, hydrolyzing O-glycosyl compounds"/>
    <property type="evidence" value="ECO:0007669"/>
    <property type="project" value="InterPro"/>
</dbReference>
<feature type="transmembrane region" description="Helical" evidence="11">
    <location>
        <begin position="465"/>
        <end position="488"/>
    </location>
</feature>
<dbReference type="GO" id="GO:0005886">
    <property type="term" value="C:plasma membrane"/>
    <property type="evidence" value="ECO:0007669"/>
    <property type="project" value="TreeGrafter"/>
</dbReference>
<feature type="coiled-coil region" evidence="10">
    <location>
        <begin position="957"/>
        <end position="984"/>
    </location>
</feature>
<dbReference type="Pfam" id="PF02156">
    <property type="entry name" value="Glyco_hydro_26"/>
    <property type="match status" value="1"/>
</dbReference>
<dbReference type="PANTHER" id="PTHR43867:SF2">
    <property type="entry name" value="CELLULOSE SYNTHASE CATALYTIC SUBUNIT A [UDP-FORMING]"/>
    <property type="match status" value="1"/>
</dbReference>
<feature type="transmembrane region" description="Helical" evidence="11">
    <location>
        <begin position="394"/>
        <end position="417"/>
    </location>
</feature>
<keyword evidence="6 11" id="KW-1133">Transmembrane helix</keyword>
<name>A0A7M3SYF8_9FLAO</name>
<evidence type="ECO:0000256" key="6">
    <source>
        <dbReference type="ARBA" id="ARBA00022989"/>
    </source>
</evidence>
<evidence type="ECO:0000313" key="14">
    <source>
        <dbReference type="Proteomes" id="UP000460416"/>
    </source>
</evidence>
<evidence type="ECO:0000256" key="9">
    <source>
        <dbReference type="PROSITE-ProRule" id="PRU01100"/>
    </source>
</evidence>
<dbReference type="GO" id="GO:0016758">
    <property type="term" value="F:hexosyltransferase activity"/>
    <property type="evidence" value="ECO:0007669"/>
    <property type="project" value="TreeGrafter"/>
</dbReference>
<evidence type="ECO:0000256" key="2">
    <source>
        <dbReference type="ARBA" id="ARBA00022676"/>
    </source>
</evidence>
<sequence>MRNKIQEPTKNENMVIKFLILLGIFSILNFLFFFLRPEFHGNTFLFVLLAISLFYGMIKKLYLWYNYSNISVPQEPIKTREFSVDVLTTYFPGEPYQMTITTLEAILNISYPHETFLCDEADDPYLKEFCQKHGIHHITRDNRIDAKAGNINNALNKIARGEITVILDPDHIPDPDFLDRTIPYFSDPKIGFVQTVQGYYNTKETLVARGAAEQTFQFYGPMMMTLNSYGAVNAIGANCVFRREALDSIGGHAPGLCEDMHTAMKLYAKGWKGVYVPKILAQGLAPSNLTSYFKQQLKWARGTFDLLFKVYPKLFNKFTTRQKIHFGVLPLHYLSGLICLINFIIPIISLLFSITPWKGNVIDFALVILPVIMSSILIRTYIQKWVIERKERGFHIMGGLLEINTWWIYLLGFFYTLIDKNIPYLPTPKENEFATNLKIIIPNFVIALLSLLAIVIGLSRDFTPFMIVMSGFALFNAIIMILGIYLTVKVTNENNILKENLNKKVLTELNKIRFSFLRAGNSIFGLSRFLALPLLLIMVSVSLGLKQKNDQAKWDDISSRPPEFSNEFYLGIYHPDRDTGTVAIQEIRDIEQRQEVNFDIISFYIGWDISNKNHFPVEQLEAIQNEKAVPMITWEPWIKIDSTIADKKETRSILKQISSGKFDDYIRYFGQELARYDKPVFLRFAHEFDNPQYPWSRTKGKLNEEFKAAWKHIFNLIKQQGAHKTIFVWNPWKSEDMHKFYPGDDYVDWVGITLLNYGILNQRGKNIPFRQLYQPFHDKLYWFTSKPVMLAEFGSIKYPEVDQSEWLKEASYTLRKGFSEISAVVFFNSAYDNNIPAGKIYLDKYIDWTTDSISLFQPEKSAIEPIKEKDSLSSFRSSPAISFKKPIKGVRYRKGIRWKDNYHVLSRKNLLRDFRLMQENGINTILYPGGNVYDHNILKYSEQEDIGLIYDFSRFYLADQLEDSAKMEETKQEILEKISELNEQPNITGFSFSFLTESDFLKPLLFQKCKKLLAWFTEVFTEIRRINENTPLILNVELNKDTNSLIGEIEKTLSPDYYGLEITNHDLSTLKQIRQFAEENDLQTFVSSIPPIDYSKQGIEKNSFILENWQDERYSNGLSFNGLLDFEGRKKQVFKKFDDEDIKNENAFRILKPAIPLLEGNKETFHALIYYNNNWSFSKDVDYDGIQFEWSLIKTDEYGNDLALKKLGKGPFIRITIPGDYQNYKLLLSVIREDSNYVEQSFTSLHTPLKKELN</sequence>
<dbReference type="AlphaFoldDB" id="A0A7M3SYF8"/>
<dbReference type="InterPro" id="IPR029044">
    <property type="entry name" value="Nucleotide-diphossugar_trans"/>
</dbReference>
<evidence type="ECO:0000259" key="12">
    <source>
        <dbReference type="PROSITE" id="PS51764"/>
    </source>
</evidence>
<keyword evidence="4 11" id="KW-0812">Transmembrane</keyword>
<keyword evidence="8 9" id="KW-0326">Glycosidase</keyword>
<dbReference type="CDD" id="cd06421">
    <property type="entry name" value="CESA_CelA_like"/>
    <property type="match status" value="1"/>
</dbReference>
<keyword evidence="2" id="KW-0328">Glycosyltransferase</keyword>
<evidence type="ECO:0000313" key="13">
    <source>
        <dbReference type="EMBL" id="MUP41639.1"/>
    </source>
</evidence>
<comment type="caution">
    <text evidence="13">The sequence shown here is derived from an EMBL/GenBank/DDBJ whole genome shotgun (WGS) entry which is preliminary data.</text>
</comment>
<gene>
    <name evidence="13" type="ORF">FLP08_03560</name>
</gene>
<dbReference type="PANTHER" id="PTHR43867">
    <property type="entry name" value="CELLULOSE SYNTHASE CATALYTIC SUBUNIT A [UDP-FORMING]"/>
    <property type="match status" value="1"/>
</dbReference>
<dbReference type="PROSITE" id="PS51764">
    <property type="entry name" value="GH26"/>
    <property type="match status" value="1"/>
</dbReference>
<dbReference type="RefSeq" id="WP_156274105.1">
    <property type="nucleotide sequence ID" value="NZ_BAABGI010000002.1"/>
</dbReference>
<organism evidence="13 14">
    <name type="scientific">Christiangramia aestuarii</name>
    <dbReference type="NCBI Taxonomy" id="1028746"/>
    <lineage>
        <taxon>Bacteria</taxon>
        <taxon>Pseudomonadati</taxon>
        <taxon>Bacteroidota</taxon>
        <taxon>Flavobacteriia</taxon>
        <taxon>Flavobacteriales</taxon>
        <taxon>Flavobacteriaceae</taxon>
        <taxon>Christiangramia</taxon>
    </lineage>
</organism>
<proteinExistence type="inferred from homology"/>
<feature type="active site" description="Proton donor" evidence="9">
    <location>
        <position position="687"/>
    </location>
</feature>
<comment type="similarity">
    <text evidence="9">Belongs to the glycosyl hydrolase 26 family.</text>
</comment>
<evidence type="ECO:0000256" key="11">
    <source>
        <dbReference type="SAM" id="Phobius"/>
    </source>
</evidence>
<feature type="transmembrane region" description="Helical" evidence="11">
    <location>
        <begin position="14"/>
        <end position="35"/>
    </location>
</feature>
<feature type="transmembrane region" description="Helical" evidence="11">
    <location>
        <begin position="41"/>
        <end position="58"/>
    </location>
</feature>
<feature type="domain" description="GH26" evidence="12">
    <location>
        <begin position="551"/>
        <end position="858"/>
    </location>
</feature>
<evidence type="ECO:0000256" key="5">
    <source>
        <dbReference type="ARBA" id="ARBA00022801"/>
    </source>
</evidence>
<dbReference type="OrthoDB" id="9802773at2"/>
<evidence type="ECO:0000256" key="8">
    <source>
        <dbReference type="ARBA" id="ARBA00023295"/>
    </source>
</evidence>
<dbReference type="Gene3D" id="3.20.20.80">
    <property type="entry name" value="Glycosidases"/>
    <property type="match status" value="2"/>
</dbReference>
<evidence type="ECO:0000256" key="7">
    <source>
        <dbReference type="ARBA" id="ARBA00023136"/>
    </source>
</evidence>
<dbReference type="InterPro" id="IPR050321">
    <property type="entry name" value="Glycosyltr_2/OpgH_subfam"/>
</dbReference>
<keyword evidence="5 9" id="KW-0378">Hydrolase</keyword>
<dbReference type="SUPFAM" id="SSF53448">
    <property type="entry name" value="Nucleotide-diphospho-sugar transferases"/>
    <property type="match status" value="1"/>
</dbReference>
<feature type="active site" description="Nucleophile" evidence="9">
    <location>
        <position position="792"/>
    </location>
</feature>
<dbReference type="InterPro" id="IPR022790">
    <property type="entry name" value="GH26_dom"/>
</dbReference>
<keyword evidence="7 11" id="KW-0472">Membrane</keyword>
<dbReference type="Pfam" id="PF13641">
    <property type="entry name" value="Glyco_tranf_2_3"/>
    <property type="match status" value="1"/>
</dbReference>
<comment type="subcellular location">
    <subcellularLocation>
        <location evidence="1">Membrane</location>
        <topology evidence="1">Multi-pass membrane protein</topology>
    </subcellularLocation>
</comment>
<evidence type="ECO:0000256" key="1">
    <source>
        <dbReference type="ARBA" id="ARBA00004141"/>
    </source>
</evidence>
<keyword evidence="14" id="KW-1185">Reference proteome</keyword>
<evidence type="ECO:0000256" key="10">
    <source>
        <dbReference type="SAM" id="Coils"/>
    </source>
</evidence>
<evidence type="ECO:0000256" key="4">
    <source>
        <dbReference type="ARBA" id="ARBA00022692"/>
    </source>
</evidence>
<feature type="transmembrane region" description="Helical" evidence="11">
    <location>
        <begin position="437"/>
        <end position="458"/>
    </location>
</feature>
<accession>A0A7M3SYF8</accession>
<dbReference type="EMBL" id="VJVW01000001">
    <property type="protein sequence ID" value="MUP41639.1"/>
    <property type="molecule type" value="Genomic_DNA"/>
</dbReference>
<feature type="transmembrane region" description="Helical" evidence="11">
    <location>
        <begin position="361"/>
        <end position="382"/>
    </location>
</feature>
<evidence type="ECO:0000256" key="3">
    <source>
        <dbReference type="ARBA" id="ARBA00022679"/>
    </source>
</evidence>
<dbReference type="Proteomes" id="UP000460416">
    <property type="component" value="Unassembled WGS sequence"/>
</dbReference>
<keyword evidence="10" id="KW-0175">Coiled coil</keyword>